<sequence length="30" mass="3397">AKPARKRKQTEVTENTDEISNKKPKIGEIS</sequence>
<evidence type="ECO:0000313" key="2">
    <source>
        <dbReference type="EMBL" id="RNA16400.1"/>
    </source>
</evidence>
<name>A0A3M7QYF7_BRAPC</name>
<protein>
    <submittedName>
        <fullName evidence="2">Uncharacterized protein</fullName>
    </submittedName>
</protein>
<dbReference type="AlphaFoldDB" id="A0A3M7QYF7"/>
<evidence type="ECO:0000313" key="3">
    <source>
        <dbReference type="Proteomes" id="UP000276133"/>
    </source>
</evidence>
<gene>
    <name evidence="2" type="ORF">BpHYR1_003168</name>
</gene>
<feature type="non-terminal residue" evidence="2">
    <location>
        <position position="1"/>
    </location>
</feature>
<reference evidence="2 3" key="1">
    <citation type="journal article" date="2018" name="Sci. Rep.">
        <title>Genomic signatures of local adaptation to the degree of environmental predictability in rotifers.</title>
        <authorList>
            <person name="Franch-Gras L."/>
            <person name="Hahn C."/>
            <person name="Garcia-Roger E.M."/>
            <person name="Carmona M.J."/>
            <person name="Serra M."/>
            <person name="Gomez A."/>
        </authorList>
    </citation>
    <scope>NUCLEOTIDE SEQUENCE [LARGE SCALE GENOMIC DNA]</scope>
    <source>
        <strain evidence="2">HYR1</strain>
    </source>
</reference>
<dbReference type="Proteomes" id="UP000276133">
    <property type="component" value="Unassembled WGS sequence"/>
</dbReference>
<keyword evidence="3" id="KW-1185">Reference proteome</keyword>
<evidence type="ECO:0000256" key="1">
    <source>
        <dbReference type="SAM" id="MobiDB-lite"/>
    </source>
</evidence>
<dbReference type="EMBL" id="REGN01004714">
    <property type="protein sequence ID" value="RNA16400.1"/>
    <property type="molecule type" value="Genomic_DNA"/>
</dbReference>
<comment type="caution">
    <text evidence="2">The sequence shown here is derived from an EMBL/GenBank/DDBJ whole genome shotgun (WGS) entry which is preliminary data.</text>
</comment>
<organism evidence="2 3">
    <name type="scientific">Brachionus plicatilis</name>
    <name type="common">Marine rotifer</name>
    <name type="synonym">Brachionus muelleri</name>
    <dbReference type="NCBI Taxonomy" id="10195"/>
    <lineage>
        <taxon>Eukaryota</taxon>
        <taxon>Metazoa</taxon>
        <taxon>Spiralia</taxon>
        <taxon>Gnathifera</taxon>
        <taxon>Rotifera</taxon>
        <taxon>Eurotatoria</taxon>
        <taxon>Monogononta</taxon>
        <taxon>Pseudotrocha</taxon>
        <taxon>Ploima</taxon>
        <taxon>Brachionidae</taxon>
        <taxon>Brachionus</taxon>
    </lineage>
</organism>
<feature type="region of interest" description="Disordered" evidence="1">
    <location>
        <begin position="1"/>
        <end position="30"/>
    </location>
</feature>
<accession>A0A3M7QYF7</accession>
<proteinExistence type="predicted"/>